<dbReference type="InterPro" id="IPR039537">
    <property type="entry name" value="Retrotran_Ty1/copia-like"/>
</dbReference>
<feature type="region of interest" description="Disordered" evidence="2">
    <location>
        <begin position="653"/>
        <end position="702"/>
    </location>
</feature>
<dbReference type="Gene3D" id="3.30.420.10">
    <property type="entry name" value="Ribonuclease H-like superfamily/Ribonuclease H"/>
    <property type="match status" value="1"/>
</dbReference>
<feature type="domain" description="Retroviral polymerase SH3-like" evidence="5">
    <location>
        <begin position="553"/>
        <end position="609"/>
    </location>
</feature>
<protein>
    <submittedName>
        <fullName evidence="6">Retrovirus-related pol polyprotein from transposon tnt 1-94</fullName>
    </submittedName>
</protein>
<evidence type="ECO:0000259" key="4">
    <source>
        <dbReference type="Pfam" id="PF22936"/>
    </source>
</evidence>
<gene>
    <name evidence="6" type="ORF">RF55_14975</name>
</gene>
<dbReference type="SUPFAM" id="SSF53098">
    <property type="entry name" value="Ribonuclease H-like"/>
    <property type="match status" value="1"/>
</dbReference>
<dbReference type="InterPro" id="IPR012337">
    <property type="entry name" value="RNaseH-like_sf"/>
</dbReference>
<evidence type="ECO:0000313" key="7">
    <source>
        <dbReference type="Proteomes" id="UP000036403"/>
    </source>
</evidence>
<dbReference type="Pfam" id="PF22936">
    <property type="entry name" value="Pol_BBD"/>
    <property type="match status" value="1"/>
</dbReference>
<dbReference type="STRING" id="67767.A0A0J7K705"/>
<accession>A0A0J7K705</accession>
<name>A0A0J7K705_LASNI</name>
<evidence type="ECO:0000256" key="1">
    <source>
        <dbReference type="ARBA" id="ARBA00022670"/>
    </source>
</evidence>
<dbReference type="GO" id="GO:0003676">
    <property type="term" value="F:nucleic acid binding"/>
    <property type="evidence" value="ECO:0007669"/>
    <property type="project" value="InterPro"/>
</dbReference>
<dbReference type="InterPro" id="IPR036397">
    <property type="entry name" value="RNaseH_sf"/>
</dbReference>
<comment type="caution">
    <text evidence="6">The sequence shown here is derived from an EMBL/GenBank/DDBJ whole genome shotgun (WGS) entry which is preliminary data.</text>
</comment>
<dbReference type="GO" id="GO:0006508">
    <property type="term" value="P:proteolysis"/>
    <property type="evidence" value="ECO:0007669"/>
    <property type="project" value="UniProtKB-KW"/>
</dbReference>
<dbReference type="Proteomes" id="UP000036403">
    <property type="component" value="Unassembled WGS sequence"/>
</dbReference>
<feature type="region of interest" description="Disordered" evidence="2">
    <location>
        <begin position="195"/>
        <end position="229"/>
    </location>
</feature>
<dbReference type="InterPro" id="IPR057670">
    <property type="entry name" value="SH3_retrovirus"/>
</dbReference>
<sequence>MSSASVARFEPLNRENYDTWRIHMEALFIKNDEWDFVSGVSVKSEPINGNVANATAISAWTKGDSKAKSDIILSISATELKQVKGCNTSREVWLKLESIYLSKGPARKATLLKQLMLHRMEEGSDVREHVGRFFDAVDKLKDMEVDVNKDVLAIALLYSLPPSFDNFRVAIESRDDLPEPEALRIKIVEEHNARKNERQSSAMYIKKKPPRKNQNPKSDNTDSKQTSKGKKTKAKCSVCNLFGHKESQCRKNTNKPAASNAEQVSLCVGEAFLAKTDSRATKWCLDSGATTHLCSDAGSFSHVDFSRRGKLNLANHDSTESKAEGTVKMTADVFGAVKDVSLQKTLFGPDLRTNLISVGKITDLGLKVSFYRNTASVTHPKGNVKIVADKIGGLYYVRESIESAHAVTGSRIPPKVAPDTKISWHRRLGHLNMKDLREAESKGTIRGLRREHLGDDATCDVCTKAKMSRKPFPKLSIRQSELLDIVHSDVCRPMRETSIGGAKYIIEFIDDCSRWCEVRFLKSKDESLEGRTPYEVWNGEVPDVSHFREFGARVYCLDPNPGKGKLAPRSKEGVLIGYSDECKGYRVWLTNDRKIVVSRDVRFAEDPAPCSNEYQDFGPEDDVSRDACRNQTESLKPVDMNLLDLVDHQGNEEVNEDTGALEVQRKNSPGDNDGPGSPPQAPQALETPVRGPGRSRINRTGQ</sequence>
<feature type="domain" description="Retrovirus-related Pol polyprotein from transposon TNT 1-94-like beta-barrel" evidence="4">
    <location>
        <begin position="283"/>
        <end position="365"/>
    </location>
</feature>
<evidence type="ECO:0000259" key="5">
    <source>
        <dbReference type="Pfam" id="PF25597"/>
    </source>
</evidence>
<dbReference type="PANTHER" id="PTHR42648">
    <property type="entry name" value="TRANSPOSASE, PUTATIVE-RELATED"/>
    <property type="match status" value="1"/>
</dbReference>
<dbReference type="Pfam" id="PF13976">
    <property type="entry name" value="gag_pre-integrs"/>
    <property type="match status" value="1"/>
</dbReference>
<reference evidence="6 7" key="1">
    <citation type="submission" date="2015-04" db="EMBL/GenBank/DDBJ databases">
        <title>Lasius niger genome sequencing.</title>
        <authorList>
            <person name="Konorov E.A."/>
            <person name="Nikitin M.A."/>
            <person name="Kirill M.V."/>
            <person name="Chang P."/>
        </authorList>
    </citation>
    <scope>NUCLEOTIDE SEQUENCE [LARGE SCALE GENOMIC DNA]</scope>
    <source>
        <tissue evidence="6">Whole</tissue>
    </source>
</reference>
<evidence type="ECO:0000256" key="2">
    <source>
        <dbReference type="SAM" id="MobiDB-lite"/>
    </source>
</evidence>
<feature type="domain" description="GAG-pre-integrase" evidence="3">
    <location>
        <begin position="393"/>
        <end position="467"/>
    </location>
</feature>
<dbReference type="InterPro" id="IPR025724">
    <property type="entry name" value="GAG-pre-integrase_dom"/>
</dbReference>
<dbReference type="GO" id="GO:0008233">
    <property type="term" value="F:peptidase activity"/>
    <property type="evidence" value="ECO:0007669"/>
    <property type="project" value="UniProtKB-KW"/>
</dbReference>
<keyword evidence="1" id="KW-0645">Protease</keyword>
<keyword evidence="1" id="KW-0378">Hydrolase</keyword>
<keyword evidence="7" id="KW-1185">Reference proteome</keyword>
<dbReference type="Pfam" id="PF14223">
    <property type="entry name" value="Retrotran_gag_2"/>
    <property type="match status" value="1"/>
</dbReference>
<dbReference type="InterPro" id="IPR054722">
    <property type="entry name" value="PolX-like_BBD"/>
</dbReference>
<evidence type="ECO:0000259" key="3">
    <source>
        <dbReference type="Pfam" id="PF13976"/>
    </source>
</evidence>
<proteinExistence type="predicted"/>
<dbReference type="Pfam" id="PF25597">
    <property type="entry name" value="SH3_retrovirus"/>
    <property type="match status" value="1"/>
</dbReference>
<dbReference type="PANTHER" id="PTHR42648:SF28">
    <property type="entry name" value="TRANSPOSON-ENCODED PROTEIN WITH RIBONUCLEASE H-LIKE AND RETROVIRUS ZINC FINGER-LIKE DOMAINS"/>
    <property type="match status" value="1"/>
</dbReference>
<evidence type="ECO:0000313" key="6">
    <source>
        <dbReference type="EMBL" id="KMQ86142.1"/>
    </source>
</evidence>
<dbReference type="AlphaFoldDB" id="A0A0J7K705"/>
<dbReference type="EMBL" id="LBMM01012578">
    <property type="protein sequence ID" value="KMQ86142.1"/>
    <property type="molecule type" value="Genomic_DNA"/>
</dbReference>
<dbReference type="OrthoDB" id="7695579at2759"/>
<organism evidence="6 7">
    <name type="scientific">Lasius niger</name>
    <name type="common">Black garden ant</name>
    <dbReference type="NCBI Taxonomy" id="67767"/>
    <lineage>
        <taxon>Eukaryota</taxon>
        <taxon>Metazoa</taxon>
        <taxon>Ecdysozoa</taxon>
        <taxon>Arthropoda</taxon>
        <taxon>Hexapoda</taxon>
        <taxon>Insecta</taxon>
        <taxon>Pterygota</taxon>
        <taxon>Neoptera</taxon>
        <taxon>Endopterygota</taxon>
        <taxon>Hymenoptera</taxon>
        <taxon>Apocrita</taxon>
        <taxon>Aculeata</taxon>
        <taxon>Formicoidea</taxon>
        <taxon>Formicidae</taxon>
        <taxon>Formicinae</taxon>
        <taxon>Lasius</taxon>
        <taxon>Lasius</taxon>
    </lineage>
</organism>
<dbReference type="PaxDb" id="67767-A0A0J7K705"/>